<evidence type="ECO:0000313" key="2">
    <source>
        <dbReference type="Proteomes" id="UP000799439"/>
    </source>
</evidence>
<evidence type="ECO:0000313" key="1">
    <source>
        <dbReference type="EMBL" id="KAF2149396.1"/>
    </source>
</evidence>
<dbReference type="EMBL" id="ML996091">
    <property type="protein sequence ID" value="KAF2149396.1"/>
    <property type="molecule type" value="Genomic_DNA"/>
</dbReference>
<dbReference type="AlphaFoldDB" id="A0A9P4MJ38"/>
<comment type="caution">
    <text evidence="1">The sequence shown here is derived from an EMBL/GenBank/DDBJ whole genome shotgun (WGS) entry which is preliminary data.</text>
</comment>
<organism evidence="1 2">
    <name type="scientific">Myriangium duriaei CBS 260.36</name>
    <dbReference type="NCBI Taxonomy" id="1168546"/>
    <lineage>
        <taxon>Eukaryota</taxon>
        <taxon>Fungi</taxon>
        <taxon>Dikarya</taxon>
        <taxon>Ascomycota</taxon>
        <taxon>Pezizomycotina</taxon>
        <taxon>Dothideomycetes</taxon>
        <taxon>Dothideomycetidae</taxon>
        <taxon>Myriangiales</taxon>
        <taxon>Myriangiaceae</taxon>
        <taxon>Myriangium</taxon>
    </lineage>
</organism>
<proteinExistence type="predicted"/>
<dbReference type="Proteomes" id="UP000799439">
    <property type="component" value="Unassembled WGS sequence"/>
</dbReference>
<gene>
    <name evidence="1" type="ORF">K461DRAFT_45749</name>
</gene>
<accession>A0A9P4MJ38</accession>
<sequence>MQPSVAQMHPTSGLPVWPGSTLELFWARPALSPADKPLKIPAECTRAPSIACPVSPHRVCSAACHLPRYSTSLSAGASAATISSLH</sequence>
<protein>
    <submittedName>
        <fullName evidence="1">Uncharacterized protein</fullName>
    </submittedName>
</protein>
<reference evidence="1" key="1">
    <citation type="journal article" date="2020" name="Stud. Mycol.">
        <title>101 Dothideomycetes genomes: a test case for predicting lifestyles and emergence of pathogens.</title>
        <authorList>
            <person name="Haridas S."/>
            <person name="Albert R."/>
            <person name="Binder M."/>
            <person name="Bloem J."/>
            <person name="Labutti K."/>
            <person name="Salamov A."/>
            <person name="Andreopoulos B."/>
            <person name="Baker S."/>
            <person name="Barry K."/>
            <person name="Bills G."/>
            <person name="Bluhm B."/>
            <person name="Cannon C."/>
            <person name="Castanera R."/>
            <person name="Culley D."/>
            <person name="Daum C."/>
            <person name="Ezra D."/>
            <person name="Gonzalez J."/>
            <person name="Henrissat B."/>
            <person name="Kuo A."/>
            <person name="Liang C."/>
            <person name="Lipzen A."/>
            <person name="Lutzoni F."/>
            <person name="Magnuson J."/>
            <person name="Mondo S."/>
            <person name="Nolan M."/>
            <person name="Ohm R."/>
            <person name="Pangilinan J."/>
            <person name="Park H.-J."/>
            <person name="Ramirez L."/>
            <person name="Alfaro M."/>
            <person name="Sun H."/>
            <person name="Tritt A."/>
            <person name="Yoshinaga Y."/>
            <person name="Zwiers L.-H."/>
            <person name="Turgeon B."/>
            <person name="Goodwin S."/>
            <person name="Spatafora J."/>
            <person name="Crous P."/>
            <person name="Grigoriev I."/>
        </authorList>
    </citation>
    <scope>NUCLEOTIDE SEQUENCE</scope>
    <source>
        <strain evidence="1">CBS 260.36</strain>
    </source>
</reference>
<keyword evidence="2" id="KW-1185">Reference proteome</keyword>
<name>A0A9P4MJ38_9PEZI</name>